<dbReference type="STRING" id="1764295.A0A5B8MPY4"/>
<feature type="domain" description="Zinc finger PHD-type" evidence="5">
    <location>
        <begin position="422"/>
        <end position="480"/>
    </location>
</feature>
<dbReference type="GO" id="GO:0005634">
    <property type="term" value="C:nucleus"/>
    <property type="evidence" value="ECO:0007669"/>
    <property type="project" value="TreeGrafter"/>
</dbReference>
<dbReference type="GO" id="GO:0008270">
    <property type="term" value="F:zinc ion binding"/>
    <property type="evidence" value="ECO:0007669"/>
    <property type="project" value="UniProtKB-KW"/>
</dbReference>
<keyword evidence="7" id="KW-1185">Reference proteome</keyword>
<reference evidence="6 7" key="1">
    <citation type="submission" date="2018-07" db="EMBL/GenBank/DDBJ databases">
        <title>The complete nuclear genome of the prasinophyte Chloropicon primus (CCMP1205).</title>
        <authorList>
            <person name="Pombert J.-F."/>
            <person name="Otis C."/>
            <person name="Turmel M."/>
            <person name="Lemieux C."/>
        </authorList>
    </citation>
    <scope>NUCLEOTIDE SEQUENCE [LARGE SCALE GENOMIC DNA]</scope>
    <source>
        <strain evidence="6 7">CCMP1205</strain>
    </source>
</reference>
<feature type="compositionally biased region" description="Basic and acidic residues" evidence="4">
    <location>
        <begin position="23"/>
        <end position="48"/>
    </location>
</feature>
<gene>
    <name evidence="6" type="ORF">A3770_07p49190</name>
</gene>
<dbReference type="InterPro" id="IPR011011">
    <property type="entry name" value="Znf_FYVE_PHD"/>
</dbReference>
<dbReference type="AlphaFoldDB" id="A0A5B8MPY4"/>
<evidence type="ECO:0000256" key="3">
    <source>
        <dbReference type="ARBA" id="ARBA00022833"/>
    </source>
</evidence>
<dbReference type="GO" id="GO:0042393">
    <property type="term" value="F:histone binding"/>
    <property type="evidence" value="ECO:0007669"/>
    <property type="project" value="TreeGrafter"/>
</dbReference>
<dbReference type="PANTHER" id="PTHR47025:SF2">
    <property type="entry name" value="AUTOIMMUNE REGULATOR"/>
    <property type="match status" value="1"/>
</dbReference>
<protein>
    <recommendedName>
        <fullName evidence="5">Zinc finger PHD-type domain-containing protein</fullName>
    </recommendedName>
</protein>
<evidence type="ECO:0000259" key="5">
    <source>
        <dbReference type="SMART" id="SM00249"/>
    </source>
</evidence>
<dbReference type="SMART" id="SM00249">
    <property type="entry name" value="PHD"/>
    <property type="match status" value="2"/>
</dbReference>
<dbReference type="InterPro" id="IPR056511">
    <property type="entry name" value="IDM1_C"/>
</dbReference>
<dbReference type="Pfam" id="PF00628">
    <property type="entry name" value="PHD"/>
    <property type="match status" value="1"/>
</dbReference>
<dbReference type="EMBL" id="CP031040">
    <property type="protein sequence ID" value="QDZ22401.1"/>
    <property type="molecule type" value="Genomic_DNA"/>
</dbReference>
<dbReference type="Gene3D" id="3.30.40.10">
    <property type="entry name" value="Zinc/RING finger domain, C3HC4 (zinc finger)"/>
    <property type="match status" value="2"/>
</dbReference>
<feature type="compositionally biased region" description="Basic residues" evidence="4">
    <location>
        <begin position="49"/>
        <end position="59"/>
    </location>
</feature>
<keyword evidence="2" id="KW-0863">Zinc-finger</keyword>
<evidence type="ECO:0000313" key="7">
    <source>
        <dbReference type="Proteomes" id="UP000316726"/>
    </source>
</evidence>
<name>A0A5B8MPY4_9CHLO</name>
<dbReference type="GO" id="GO:0045944">
    <property type="term" value="P:positive regulation of transcription by RNA polymerase II"/>
    <property type="evidence" value="ECO:0007669"/>
    <property type="project" value="TreeGrafter"/>
</dbReference>
<dbReference type="GO" id="GO:0003682">
    <property type="term" value="F:chromatin binding"/>
    <property type="evidence" value="ECO:0007669"/>
    <property type="project" value="TreeGrafter"/>
</dbReference>
<evidence type="ECO:0000256" key="2">
    <source>
        <dbReference type="ARBA" id="ARBA00022771"/>
    </source>
</evidence>
<organism evidence="6 7">
    <name type="scientific">Chloropicon primus</name>
    <dbReference type="NCBI Taxonomy" id="1764295"/>
    <lineage>
        <taxon>Eukaryota</taxon>
        <taxon>Viridiplantae</taxon>
        <taxon>Chlorophyta</taxon>
        <taxon>Chloropicophyceae</taxon>
        <taxon>Chloropicales</taxon>
        <taxon>Chloropicaceae</taxon>
        <taxon>Chloropicon</taxon>
    </lineage>
</organism>
<dbReference type="InterPro" id="IPR001965">
    <property type="entry name" value="Znf_PHD"/>
</dbReference>
<dbReference type="SUPFAM" id="SSF55729">
    <property type="entry name" value="Acyl-CoA N-acyltransferases (Nat)"/>
    <property type="match status" value="1"/>
</dbReference>
<dbReference type="InterPro" id="IPR019787">
    <property type="entry name" value="Znf_PHD-finger"/>
</dbReference>
<dbReference type="GO" id="GO:0000977">
    <property type="term" value="F:RNA polymerase II transcription regulatory region sequence-specific DNA binding"/>
    <property type="evidence" value="ECO:0007669"/>
    <property type="project" value="TreeGrafter"/>
</dbReference>
<accession>A0A5B8MPY4</accession>
<dbReference type="PANTHER" id="PTHR47025">
    <property type="entry name" value="AUTOIMMUNE REGULATOR"/>
    <property type="match status" value="1"/>
</dbReference>
<feature type="domain" description="Zinc finger PHD-type" evidence="5">
    <location>
        <begin position="331"/>
        <end position="390"/>
    </location>
</feature>
<feature type="compositionally biased region" description="Polar residues" evidence="4">
    <location>
        <begin position="118"/>
        <end position="131"/>
    </location>
</feature>
<dbReference type="Proteomes" id="UP000316726">
    <property type="component" value="Chromosome 7"/>
</dbReference>
<dbReference type="Pfam" id="PF23209">
    <property type="entry name" value="IDM1_C"/>
    <property type="match status" value="1"/>
</dbReference>
<evidence type="ECO:0000256" key="1">
    <source>
        <dbReference type="ARBA" id="ARBA00022723"/>
    </source>
</evidence>
<dbReference type="SUPFAM" id="SSF57903">
    <property type="entry name" value="FYVE/PHD zinc finger"/>
    <property type="match status" value="2"/>
</dbReference>
<evidence type="ECO:0000313" key="6">
    <source>
        <dbReference type="EMBL" id="QDZ22401.1"/>
    </source>
</evidence>
<dbReference type="InterPro" id="IPR013083">
    <property type="entry name" value="Znf_RING/FYVE/PHD"/>
</dbReference>
<keyword evidence="3" id="KW-0862">Zinc</keyword>
<dbReference type="OrthoDB" id="1903104at2759"/>
<proteinExistence type="predicted"/>
<evidence type="ECO:0000256" key="4">
    <source>
        <dbReference type="SAM" id="MobiDB-lite"/>
    </source>
</evidence>
<keyword evidence="1" id="KW-0479">Metal-binding</keyword>
<sequence length="682" mass="75431">MELRTRNEKGQVGPSSSSSFGVLDHDSGSEASEGCHRGSRKRERETSRQHHHHSGSGMKRVRYNLRTPFEAVHASKPAASVVLHRRNSSLDSDRSYVVLEKAPTTTTELESRCKRVLRSNSSGAAQRTVSSKPAGRRGRPRLAAAAADKPRVVVTAQELLELRPFENRVVEVRDGEGMILMTGVVRAGGLIECQEGRKRKHMRYTNFEEHAFSGRKDRETCAYSRGQMIYFSNGQTLRDFVLAMNSRFVENFAIEDLHRFTGATMAPGEADKSSSEYGDSTKSTLAKATMRFCHLSPSVPGSQFRVKGGAKSHKKGGCGVAEPLAYCRAARCSFSCGRKQQEEGERLLTCDACPQGFHPKCITEFVGAKTLRNGQVVRQSHLDFLCPSCKAQERFDPDTQVGKELSKRCEVLLAELDRITGGCCLCHIPDFHRGETCTPNTAIMCDQCEREFHVGCLKKKNMCSLKAIPKGDWFCSRKCKGVNQALAKIRQLGCHKVKSVGGKEGRTNVYTCEVLCGEGKGARTRNSLREALAILQESFDPLPHAVTGADLLPIMAKAQTCADHDYTTVHTILLRSNGEAVCACVIRICGEFLAELPFVATKSSCRSRGHCRQMFSVIENLLSDLRVRRYCLPAAAGQAMNTWIKHFGFRPMLDSDFRMAKADFRILQFPGTTVLVKEVSAG</sequence>
<feature type="region of interest" description="Disordered" evidence="4">
    <location>
        <begin position="1"/>
        <end position="59"/>
    </location>
</feature>
<feature type="region of interest" description="Disordered" evidence="4">
    <location>
        <begin position="118"/>
        <end position="146"/>
    </location>
</feature>
<dbReference type="InterPro" id="IPR016181">
    <property type="entry name" value="Acyl_CoA_acyltransferase"/>
</dbReference>